<dbReference type="RefSeq" id="WP_150064556.1">
    <property type="nucleotide sequence ID" value="NZ_VWPH01000001.1"/>
</dbReference>
<protein>
    <submittedName>
        <fullName evidence="1">Uncharacterized protein</fullName>
    </submittedName>
</protein>
<comment type="caution">
    <text evidence="1">The sequence shown here is derived from an EMBL/GenBank/DDBJ whole genome shotgun (WGS) entry which is preliminary data.</text>
</comment>
<reference evidence="1 2" key="1">
    <citation type="submission" date="2019-09" db="EMBL/GenBank/DDBJ databases">
        <title>Draft genome sequence of the thermophilic Saccharopolyspora hirsuta VKM Ac-666T.</title>
        <authorList>
            <person name="Lobastova T.G."/>
            <person name="Fokina V."/>
            <person name="Bragin E.Y."/>
            <person name="Shtratnikova V.Y."/>
            <person name="Starodumova I.P."/>
            <person name="Tarlachkov S.V."/>
            <person name="Donova M.V."/>
        </authorList>
    </citation>
    <scope>NUCLEOTIDE SEQUENCE [LARGE SCALE GENOMIC DNA]</scope>
    <source>
        <strain evidence="1 2">VKM Ac-666</strain>
    </source>
</reference>
<proteinExistence type="predicted"/>
<dbReference type="EMBL" id="VWPH01000001">
    <property type="protein sequence ID" value="KAA5838050.1"/>
    <property type="molecule type" value="Genomic_DNA"/>
</dbReference>
<dbReference type="AlphaFoldDB" id="A0A5M7C9I4"/>
<organism evidence="1 2">
    <name type="scientific">Saccharopolyspora hirsuta</name>
    <dbReference type="NCBI Taxonomy" id="1837"/>
    <lineage>
        <taxon>Bacteria</taxon>
        <taxon>Bacillati</taxon>
        <taxon>Actinomycetota</taxon>
        <taxon>Actinomycetes</taxon>
        <taxon>Pseudonocardiales</taxon>
        <taxon>Pseudonocardiaceae</taxon>
        <taxon>Saccharopolyspora</taxon>
    </lineage>
</organism>
<evidence type="ECO:0000313" key="2">
    <source>
        <dbReference type="Proteomes" id="UP000323946"/>
    </source>
</evidence>
<dbReference type="Proteomes" id="UP000323946">
    <property type="component" value="Unassembled WGS sequence"/>
</dbReference>
<keyword evidence="2" id="KW-1185">Reference proteome</keyword>
<name>A0A5M7C9I4_SACHI</name>
<gene>
    <name evidence="1" type="ORF">F1721_00865</name>
</gene>
<sequence length="131" mass="14179">MDRQQGHGTSDAAGFTVVLCDSCEDGGELPVLAVLREIIRRCPHGMLVRATCPLGRLWCHAGKVTGALSGHTLLVQRCTRSRSPVGEVMLVGPVRTAEDLAATARWLEPVPGDIDDLPRRLREIPRTSTSN</sequence>
<accession>A0A5M7C9I4</accession>
<dbReference type="OrthoDB" id="3699656at2"/>
<evidence type="ECO:0000313" key="1">
    <source>
        <dbReference type="EMBL" id="KAA5838050.1"/>
    </source>
</evidence>